<dbReference type="AlphaFoldDB" id="A0AA38GL68"/>
<sequence length="49" mass="5628">LGGVLMPEGRVVAFESHKLKDYKLNYLTHDLGLVVVVHTLVRWRHFLLG</sequence>
<dbReference type="GO" id="GO:0004519">
    <property type="term" value="F:endonuclease activity"/>
    <property type="evidence" value="ECO:0007669"/>
    <property type="project" value="UniProtKB-KW"/>
</dbReference>
<gene>
    <name evidence="2" type="ORF">KI387_005199</name>
</gene>
<evidence type="ECO:0000313" key="3">
    <source>
        <dbReference type="Proteomes" id="UP000824469"/>
    </source>
</evidence>
<protein>
    <recommendedName>
        <fullName evidence="1">Reverse transcriptase/retrotransposon-derived protein RNase H-like domain-containing protein</fullName>
    </recommendedName>
</protein>
<dbReference type="InterPro" id="IPR041577">
    <property type="entry name" value="RT_RNaseH_2"/>
</dbReference>
<evidence type="ECO:0000259" key="1">
    <source>
        <dbReference type="Pfam" id="PF17919"/>
    </source>
</evidence>
<feature type="non-terminal residue" evidence="2">
    <location>
        <position position="1"/>
    </location>
</feature>
<dbReference type="EMBL" id="JAHRHJ020000002">
    <property type="protein sequence ID" value="KAH9325021.1"/>
    <property type="molecule type" value="Genomic_DNA"/>
</dbReference>
<dbReference type="Pfam" id="PF17919">
    <property type="entry name" value="RT_RNaseH_2"/>
    <property type="match status" value="1"/>
</dbReference>
<comment type="caution">
    <text evidence="2">The sequence shown here is derived from an EMBL/GenBank/DDBJ whole genome shotgun (WGS) entry which is preliminary data.</text>
</comment>
<dbReference type="GO" id="GO:0016787">
    <property type="term" value="F:hydrolase activity"/>
    <property type="evidence" value="ECO:0007669"/>
    <property type="project" value="UniProtKB-KW"/>
</dbReference>
<dbReference type="GO" id="GO:0003964">
    <property type="term" value="F:RNA-directed DNA polymerase activity"/>
    <property type="evidence" value="ECO:0007669"/>
    <property type="project" value="UniProtKB-KW"/>
</dbReference>
<feature type="domain" description="Reverse transcriptase/retrotransposon-derived protein RNase H-like" evidence="1">
    <location>
        <begin position="2"/>
        <end position="49"/>
    </location>
</feature>
<evidence type="ECO:0000313" key="2">
    <source>
        <dbReference type="EMBL" id="KAH9325021.1"/>
    </source>
</evidence>
<accession>A0AA38GL68</accession>
<dbReference type="SUPFAM" id="SSF56672">
    <property type="entry name" value="DNA/RNA polymerases"/>
    <property type="match status" value="1"/>
</dbReference>
<dbReference type="InterPro" id="IPR043502">
    <property type="entry name" value="DNA/RNA_pol_sf"/>
</dbReference>
<dbReference type="Proteomes" id="UP000824469">
    <property type="component" value="Unassembled WGS sequence"/>
</dbReference>
<organism evidence="2 3">
    <name type="scientific">Taxus chinensis</name>
    <name type="common">Chinese yew</name>
    <name type="synonym">Taxus wallichiana var. chinensis</name>
    <dbReference type="NCBI Taxonomy" id="29808"/>
    <lineage>
        <taxon>Eukaryota</taxon>
        <taxon>Viridiplantae</taxon>
        <taxon>Streptophyta</taxon>
        <taxon>Embryophyta</taxon>
        <taxon>Tracheophyta</taxon>
        <taxon>Spermatophyta</taxon>
        <taxon>Pinopsida</taxon>
        <taxon>Pinidae</taxon>
        <taxon>Conifers II</taxon>
        <taxon>Cupressales</taxon>
        <taxon>Taxaceae</taxon>
        <taxon>Taxus</taxon>
    </lineage>
</organism>
<name>A0AA38GL68_TAXCH</name>
<proteinExistence type="predicted"/>
<keyword evidence="3" id="KW-1185">Reference proteome</keyword>
<reference evidence="2 3" key="1">
    <citation type="journal article" date="2021" name="Nat. Plants">
        <title>The Taxus genome provides insights into paclitaxel biosynthesis.</title>
        <authorList>
            <person name="Xiong X."/>
            <person name="Gou J."/>
            <person name="Liao Q."/>
            <person name="Li Y."/>
            <person name="Zhou Q."/>
            <person name="Bi G."/>
            <person name="Li C."/>
            <person name="Du R."/>
            <person name="Wang X."/>
            <person name="Sun T."/>
            <person name="Guo L."/>
            <person name="Liang H."/>
            <person name="Lu P."/>
            <person name="Wu Y."/>
            <person name="Zhang Z."/>
            <person name="Ro D.K."/>
            <person name="Shang Y."/>
            <person name="Huang S."/>
            <person name="Yan J."/>
        </authorList>
    </citation>
    <scope>NUCLEOTIDE SEQUENCE [LARGE SCALE GENOMIC DNA]</scope>
    <source>
        <strain evidence="2">Ta-2019</strain>
    </source>
</reference>